<protein>
    <recommendedName>
        <fullName evidence="5">Zinc ribbon domain-containing protein</fullName>
    </recommendedName>
</protein>
<proteinExistence type="predicted"/>
<keyword evidence="2" id="KW-0472">Membrane</keyword>
<comment type="caution">
    <text evidence="3">The sequence shown here is derived from an EMBL/GenBank/DDBJ whole genome shotgun (WGS) entry which is preliminary data.</text>
</comment>
<evidence type="ECO:0008006" key="5">
    <source>
        <dbReference type="Google" id="ProtNLM"/>
    </source>
</evidence>
<evidence type="ECO:0000313" key="3">
    <source>
        <dbReference type="EMBL" id="KXA65100.1"/>
    </source>
</evidence>
<organism evidence="3">
    <name type="scientific">Veillonella atypica</name>
    <dbReference type="NCBI Taxonomy" id="39777"/>
    <lineage>
        <taxon>Bacteria</taxon>
        <taxon>Bacillati</taxon>
        <taxon>Bacillota</taxon>
        <taxon>Negativicutes</taxon>
        <taxon>Veillonellales</taxon>
        <taxon>Veillonellaceae</taxon>
        <taxon>Veillonella</taxon>
    </lineage>
</organism>
<keyword evidence="2" id="KW-0812">Transmembrane</keyword>
<dbReference type="EMBL" id="LRQT01000013">
    <property type="protein sequence ID" value="KXA65100.1"/>
    <property type="molecule type" value="Genomic_DNA"/>
</dbReference>
<dbReference type="AlphaFoldDB" id="A0A133S613"/>
<dbReference type="Proteomes" id="UP000070226">
    <property type="component" value="Unassembled WGS sequence"/>
</dbReference>
<evidence type="ECO:0000256" key="2">
    <source>
        <dbReference type="SAM" id="Phobius"/>
    </source>
</evidence>
<feature type="transmembrane region" description="Helical" evidence="2">
    <location>
        <begin position="49"/>
        <end position="70"/>
    </location>
</feature>
<sequence>MDDDAVFCASCGKNQAVEESNTSISDNMANRNLSYVPNSVPAQNKNKNIILAAIAVAAVLIVGGGTYFGYSYYLQQNQAEQAKIAAAEASQKAKEAQDKAEADKKQKEEDAKKELNKTQVKNAIDTLMNGEALLKSLADDINAGHVKGYSTSHWSRERTLSEINNESTKFQDLEPAVKQRIIELQNIQIQRVNAMYDGAAGNTYRFDEGGKKYDEFYDKLATLKKDFGIN</sequence>
<name>A0A133S613_9FIRM</name>
<reference evidence="3 4" key="1">
    <citation type="submission" date="2016-01" db="EMBL/GenBank/DDBJ databases">
        <authorList>
            <person name="Oliw E.H."/>
        </authorList>
    </citation>
    <scope>NUCLEOTIDE SEQUENCE [LARGE SCALE GENOMIC DNA]</scope>
    <source>
        <strain evidence="3 4">CMW7756B</strain>
    </source>
</reference>
<dbReference type="PATRIC" id="fig|39777.7.peg.603"/>
<accession>A0A133S613</accession>
<gene>
    <name evidence="3" type="ORF">HMPREF3233_00614</name>
</gene>
<evidence type="ECO:0000313" key="4">
    <source>
        <dbReference type="Proteomes" id="UP000070226"/>
    </source>
</evidence>
<feature type="region of interest" description="Disordered" evidence="1">
    <location>
        <begin position="95"/>
        <end position="116"/>
    </location>
</feature>
<keyword evidence="2" id="KW-1133">Transmembrane helix</keyword>
<evidence type="ECO:0000256" key="1">
    <source>
        <dbReference type="SAM" id="MobiDB-lite"/>
    </source>
</evidence>